<feature type="domain" description="Terpene synthase N-terminal" evidence="4">
    <location>
        <begin position="9"/>
        <end position="138"/>
    </location>
</feature>
<dbReference type="SUPFAM" id="SSF48239">
    <property type="entry name" value="Terpenoid cyclases/Protein prenyltransferases"/>
    <property type="match status" value="1"/>
</dbReference>
<dbReference type="InterPro" id="IPR008930">
    <property type="entry name" value="Terpenoid_cyclase/PrenylTrfase"/>
</dbReference>
<evidence type="ECO:0000313" key="7">
    <source>
        <dbReference type="Proteomes" id="UP000017836"/>
    </source>
</evidence>
<dbReference type="GO" id="GO:0046246">
    <property type="term" value="P:terpene biosynthetic process"/>
    <property type="evidence" value="ECO:0000318"/>
    <property type="project" value="GO_Central"/>
</dbReference>
<dbReference type="Gene3D" id="1.50.10.130">
    <property type="entry name" value="Terpene synthase, N-terminal domain"/>
    <property type="match status" value="1"/>
</dbReference>
<dbReference type="SFLD" id="SFLDS00005">
    <property type="entry name" value="Isoprenoid_Synthase_Type_I"/>
    <property type="match status" value="1"/>
</dbReference>
<sequence>MLMAENGGERILNLMDLLQHLGLAHNFEREIEHALDLIYQRNDGYDDLSSVSLRFRLLRQEGYNVSSDNFKKFTLKEGKFNPCLIEDVRGMLCLYEASHLGTPREDILNEALDFTSKHLKGVMEDLEPNLAREIRSALELPLHRRVNRLMVKDNIMAYERCKDNNKVLLELAKLDFNMVQLLYQREINDILRWWRELGLTKQLTFARDRPLECYFWTVGIFSEPSFSKCRMELTKTIALLSVIDDIYDIYGSLEELEIFTNAVQRWDLSAMEELPEYMKICYLALYNTINQMAIEILNDYGRNVVMHLKKRWSDLCHAYLVEAQWVRRGYVPTLDEYLRTSAITGGTYMALFHSLCLMGDKVTRESNETIDQNPNIVWCSAVILRLWDDLGTSKDEKERGDVSSSIEYYMRNNGKCTDDQARENIRSCISDTWKELNCHYFQSSPFSKSFSKAALNLSRMAQVIYQHGDNPSFPAIDDHIKSFMDPIPLLNQQVILRLWDDLGTSKVDSHSCESKKLGFKAPNKSNLRSTFQTLVYCPKLSGDYETSSNSTLLSPSSEPLSQKGY</sequence>
<dbReference type="GO" id="GO:0016102">
    <property type="term" value="P:diterpenoid biosynthetic process"/>
    <property type="evidence" value="ECO:0007669"/>
    <property type="project" value="InterPro"/>
</dbReference>
<feature type="compositionally biased region" description="Low complexity" evidence="3">
    <location>
        <begin position="545"/>
        <end position="565"/>
    </location>
</feature>
<dbReference type="HOGENOM" id="CLU_003125_7_1_1"/>
<dbReference type="InterPro" id="IPR005630">
    <property type="entry name" value="Terpene_synthase_metal-bd"/>
</dbReference>
<reference evidence="7" key="1">
    <citation type="journal article" date="2013" name="Science">
        <title>The Amborella genome and the evolution of flowering plants.</title>
        <authorList>
            <consortium name="Amborella Genome Project"/>
        </authorList>
    </citation>
    <scope>NUCLEOTIDE SEQUENCE [LARGE SCALE GENOMIC DNA]</scope>
</reference>
<dbReference type="InterPro" id="IPR044814">
    <property type="entry name" value="Terpene_cyclase_plant_C1"/>
</dbReference>
<dbReference type="Proteomes" id="UP000017836">
    <property type="component" value="Unassembled WGS sequence"/>
</dbReference>
<feature type="domain" description="Terpene synthase metal-binding" evidence="5">
    <location>
        <begin position="195"/>
        <end position="435"/>
    </location>
</feature>
<dbReference type="CDD" id="cd00684">
    <property type="entry name" value="Terpene_cyclase_plant_C1"/>
    <property type="match status" value="1"/>
</dbReference>
<evidence type="ECO:0000259" key="5">
    <source>
        <dbReference type="Pfam" id="PF03936"/>
    </source>
</evidence>
<name>U5DDC9_AMBTC</name>
<gene>
    <name evidence="6" type="ORF">AMTR_s00066p00144770</name>
</gene>
<keyword evidence="2" id="KW-0460">Magnesium</keyword>
<dbReference type="OMA" id="KRTWIDL"/>
<protein>
    <submittedName>
        <fullName evidence="6">Uncharacterized protein</fullName>
    </submittedName>
</protein>
<dbReference type="InterPro" id="IPR034741">
    <property type="entry name" value="Terpene_cyclase-like_1_C"/>
</dbReference>
<dbReference type="Gramene" id="ERN20230">
    <property type="protein sequence ID" value="ERN20230"/>
    <property type="gene ID" value="AMTR_s00066p00144770"/>
</dbReference>
<dbReference type="SUPFAM" id="SSF48576">
    <property type="entry name" value="Terpenoid synthases"/>
    <property type="match status" value="1"/>
</dbReference>
<proteinExistence type="predicted"/>
<dbReference type="InterPro" id="IPR036965">
    <property type="entry name" value="Terpene_synth_N_sf"/>
</dbReference>
<dbReference type="InterPro" id="IPR001906">
    <property type="entry name" value="Terpene_synth_N"/>
</dbReference>
<dbReference type="GO" id="GO:0010333">
    <property type="term" value="F:terpene synthase activity"/>
    <property type="evidence" value="ECO:0000318"/>
    <property type="project" value="GO_Central"/>
</dbReference>
<accession>U5DDC9</accession>
<dbReference type="FunFam" id="1.10.600.10:FF:000007">
    <property type="entry name" value="Isoprene synthase, chloroplastic"/>
    <property type="match status" value="1"/>
</dbReference>
<dbReference type="Pfam" id="PF01397">
    <property type="entry name" value="Terpene_synth"/>
    <property type="match status" value="1"/>
</dbReference>
<dbReference type="Gene3D" id="1.10.600.10">
    <property type="entry name" value="Farnesyl Diphosphate Synthase"/>
    <property type="match status" value="1"/>
</dbReference>
<evidence type="ECO:0000259" key="4">
    <source>
        <dbReference type="Pfam" id="PF01397"/>
    </source>
</evidence>
<evidence type="ECO:0000256" key="3">
    <source>
        <dbReference type="SAM" id="MobiDB-lite"/>
    </source>
</evidence>
<dbReference type="eggNOG" id="ENOG502QW72">
    <property type="taxonomic scope" value="Eukaryota"/>
</dbReference>
<evidence type="ECO:0000256" key="2">
    <source>
        <dbReference type="ARBA" id="ARBA00022842"/>
    </source>
</evidence>
<organism evidence="6 7">
    <name type="scientific">Amborella trichopoda</name>
    <dbReference type="NCBI Taxonomy" id="13333"/>
    <lineage>
        <taxon>Eukaryota</taxon>
        <taxon>Viridiplantae</taxon>
        <taxon>Streptophyta</taxon>
        <taxon>Embryophyta</taxon>
        <taxon>Tracheophyta</taxon>
        <taxon>Spermatophyta</taxon>
        <taxon>Magnoliopsida</taxon>
        <taxon>Amborellales</taxon>
        <taxon>Amborellaceae</taxon>
        <taxon>Amborella</taxon>
    </lineage>
</organism>
<dbReference type="InterPro" id="IPR008949">
    <property type="entry name" value="Isoprenoid_synthase_dom_sf"/>
</dbReference>
<dbReference type="PANTHER" id="PTHR31225">
    <property type="entry name" value="OS04G0344100 PROTEIN-RELATED"/>
    <property type="match status" value="1"/>
</dbReference>
<dbReference type="Pfam" id="PF03936">
    <property type="entry name" value="Terpene_synth_C"/>
    <property type="match status" value="1"/>
</dbReference>
<dbReference type="GO" id="GO:0000287">
    <property type="term" value="F:magnesium ion binding"/>
    <property type="evidence" value="ECO:0007669"/>
    <property type="project" value="InterPro"/>
</dbReference>
<keyword evidence="1" id="KW-0479">Metal-binding</keyword>
<evidence type="ECO:0000313" key="6">
    <source>
        <dbReference type="EMBL" id="ERN20230.1"/>
    </source>
</evidence>
<dbReference type="FunFam" id="1.50.10.130:FF:000001">
    <property type="entry name" value="Isoprene synthase, chloroplastic"/>
    <property type="match status" value="1"/>
</dbReference>
<dbReference type="EMBL" id="KI392060">
    <property type="protein sequence ID" value="ERN20230.1"/>
    <property type="molecule type" value="Genomic_DNA"/>
</dbReference>
<dbReference type="AlphaFoldDB" id="U5DDC9"/>
<keyword evidence="7" id="KW-1185">Reference proteome</keyword>
<dbReference type="InterPro" id="IPR050148">
    <property type="entry name" value="Terpene_synthase-like"/>
</dbReference>
<evidence type="ECO:0000256" key="1">
    <source>
        <dbReference type="ARBA" id="ARBA00022723"/>
    </source>
</evidence>
<dbReference type="SFLD" id="SFLDG01019">
    <property type="entry name" value="Terpene_Cyclase_Like_1_C_Termi"/>
    <property type="match status" value="1"/>
</dbReference>
<dbReference type="PANTHER" id="PTHR31225:SF137">
    <property type="entry name" value="TERPENE SYNTHASE 11-RELATED"/>
    <property type="match status" value="1"/>
</dbReference>
<feature type="region of interest" description="Disordered" evidence="3">
    <location>
        <begin position="544"/>
        <end position="565"/>
    </location>
</feature>